<evidence type="ECO:0000313" key="1">
    <source>
        <dbReference type="Proteomes" id="UP000038045"/>
    </source>
</evidence>
<name>A0A0N4Z7E0_PARTI</name>
<sequence length="669" mass="76642">MNFNTEQNLNNINTLLNQVSSAPSLHNNAILLQNSIMNPSLVFQSIPNNFSTNTNLELGNILNSRLFDNSTNCNQLNINQRQNSIFYNSNQPIISEINSLNRNTLNQNSNNGNSVTETNIFPPISNVPFFGNEMIEKVNFDISYSKEKNGHDLPFNDITSLRYFFNLGIQHFSCLRTSTTNFQPPLNSCGADNSQLNSLIRMSNSNDNEGALTSNSILNDRKIFQNNNNDNNRMIMTTSSQQEQRHMVNFFPGNSVNAHHHQQKTNANEPFINSFQQKSIQSSQKEIVYHNKNGNNMKKELEFSKIVTQMSNNKIIVNNKDNDGERKQNVNLPIFGMSLPTNSSTQSDKSSNCLPGFIVNRINFIVNNIIDETNMNDFSLESKNIINDKYDTSIRMTERVFDNEMTTKDSDDDIQITSDQDTNKTNLLKRERTYCSEILDSEEVDNEILSINKSTPSKKRKICSLNESINTNNILEVESNLEGKYGSLTKFMQFIRKKNYDLSSLLTTIIENILNCFKGETTIKLEYIKNSIFLHNYLFYIQNEYRRQNKKNNDLLNVNSSTQINDFIKNFINTSSNFDPRNNNSLNVITTNIDNIMNNISISNNILANQRQSNVLDIPTNINHLLTIPKIMMKQNEQLLPPINSSIDSRIAYQRTTQLEELLSKNTLR</sequence>
<dbReference type="AlphaFoldDB" id="A0A0N4Z7E0"/>
<keyword evidence="1" id="KW-1185">Reference proteome</keyword>
<protein>
    <submittedName>
        <fullName evidence="2">Homeobox domain-containing protein</fullName>
    </submittedName>
</protein>
<reference evidence="2" key="1">
    <citation type="submission" date="2017-02" db="UniProtKB">
        <authorList>
            <consortium name="WormBaseParasite"/>
        </authorList>
    </citation>
    <scope>IDENTIFICATION</scope>
</reference>
<dbReference type="Proteomes" id="UP000038045">
    <property type="component" value="Unplaced"/>
</dbReference>
<dbReference type="WBParaSite" id="PTRK_0000309100.1">
    <property type="protein sequence ID" value="PTRK_0000309100.1"/>
    <property type="gene ID" value="PTRK_0000309100"/>
</dbReference>
<evidence type="ECO:0000313" key="2">
    <source>
        <dbReference type="WBParaSite" id="PTRK_0000309100.1"/>
    </source>
</evidence>
<proteinExistence type="predicted"/>
<accession>A0A0N4Z7E0</accession>
<dbReference type="STRING" id="131310.A0A0N4Z7E0"/>
<organism evidence="1 2">
    <name type="scientific">Parastrongyloides trichosuri</name>
    <name type="common">Possum-specific nematode worm</name>
    <dbReference type="NCBI Taxonomy" id="131310"/>
    <lineage>
        <taxon>Eukaryota</taxon>
        <taxon>Metazoa</taxon>
        <taxon>Ecdysozoa</taxon>
        <taxon>Nematoda</taxon>
        <taxon>Chromadorea</taxon>
        <taxon>Rhabditida</taxon>
        <taxon>Tylenchina</taxon>
        <taxon>Panagrolaimomorpha</taxon>
        <taxon>Strongyloidoidea</taxon>
        <taxon>Strongyloididae</taxon>
        <taxon>Parastrongyloides</taxon>
    </lineage>
</organism>